<name>A0A921U7L8_SORBI</name>
<organism evidence="1 2">
    <name type="scientific">Sorghum bicolor</name>
    <name type="common">Sorghum</name>
    <name type="synonym">Sorghum vulgare</name>
    <dbReference type="NCBI Taxonomy" id="4558"/>
    <lineage>
        <taxon>Eukaryota</taxon>
        <taxon>Viridiplantae</taxon>
        <taxon>Streptophyta</taxon>
        <taxon>Embryophyta</taxon>
        <taxon>Tracheophyta</taxon>
        <taxon>Spermatophyta</taxon>
        <taxon>Magnoliopsida</taxon>
        <taxon>Liliopsida</taxon>
        <taxon>Poales</taxon>
        <taxon>Poaceae</taxon>
        <taxon>PACMAD clade</taxon>
        <taxon>Panicoideae</taxon>
        <taxon>Andropogonodae</taxon>
        <taxon>Andropogoneae</taxon>
        <taxon>Sorghinae</taxon>
        <taxon>Sorghum</taxon>
    </lineage>
</organism>
<accession>A0A921U7L8</accession>
<reference evidence="1" key="1">
    <citation type="journal article" date="2019" name="BMC Genomics">
        <title>A new reference genome for Sorghum bicolor reveals high levels of sequence similarity between sweet and grain genotypes: implications for the genetics of sugar metabolism.</title>
        <authorList>
            <person name="Cooper E.A."/>
            <person name="Brenton Z.W."/>
            <person name="Flinn B.S."/>
            <person name="Jenkins J."/>
            <person name="Shu S."/>
            <person name="Flowers D."/>
            <person name="Luo F."/>
            <person name="Wang Y."/>
            <person name="Xia P."/>
            <person name="Barry K."/>
            <person name="Daum C."/>
            <person name="Lipzen A."/>
            <person name="Yoshinaga Y."/>
            <person name="Schmutz J."/>
            <person name="Saski C."/>
            <person name="Vermerris W."/>
            <person name="Kresovich S."/>
        </authorList>
    </citation>
    <scope>NUCLEOTIDE SEQUENCE</scope>
</reference>
<reference evidence="1" key="2">
    <citation type="submission" date="2020-10" db="EMBL/GenBank/DDBJ databases">
        <authorList>
            <person name="Cooper E.A."/>
            <person name="Brenton Z.W."/>
            <person name="Flinn B.S."/>
            <person name="Jenkins J."/>
            <person name="Shu S."/>
            <person name="Flowers D."/>
            <person name="Luo F."/>
            <person name="Wang Y."/>
            <person name="Xia P."/>
            <person name="Barry K."/>
            <person name="Daum C."/>
            <person name="Lipzen A."/>
            <person name="Yoshinaga Y."/>
            <person name="Schmutz J."/>
            <person name="Saski C."/>
            <person name="Vermerris W."/>
            <person name="Kresovich S."/>
        </authorList>
    </citation>
    <scope>NUCLEOTIDE SEQUENCE</scope>
</reference>
<gene>
    <name evidence="1" type="ORF">BDA96_08G151800</name>
</gene>
<dbReference type="EMBL" id="CM027687">
    <property type="protein sequence ID" value="KAG0521338.1"/>
    <property type="molecule type" value="Genomic_DNA"/>
</dbReference>
<sequence length="52" mass="6452">MIYTNVVELKWSNRERIILNIYLFNFTRNTDDMCCKWIVHYVKHLLRSSPIY</sequence>
<evidence type="ECO:0000313" key="2">
    <source>
        <dbReference type="Proteomes" id="UP000807115"/>
    </source>
</evidence>
<protein>
    <submittedName>
        <fullName evidence="1">Uncharacterized protein</fullName>
    </submittedName>
</protein>
<dbReference type="AlphaFoldDB" id="A0A921U7L8"/>
<proteinExistence type="predicted"/>
<evidence type="ECO:0000313" key="1">
    <source>
        <dbReference type="EMBL" id="KAG0521338.1"/>
    </source>
</evidence>
<comment type="caution">
    <text evidence="1">The sequence shown here is derived from an EMBL/GenBank/DDBJ whole genome shotgun (WGS) entry which is preliminary data.</text>
</comment>
<dbReference type="Proteomes" id="UP000807115">
    <property type="component" value="Chromosome 8"/>
</dbReference>